<dbReference type="SUPFAM" id="SSF48371">
    <property type="entry name" value="ARM repeat"/>
    <property type="match status" value="1"/>
</dbReference>
<organism evidence="3 4">
    <name type="scientific">Rhynchospora pubera</name>
    <dbReference type="NCBI Taxonomy" id="906938"/>
    <lineage>
        <taxon>Eukaryota</taxon>
        <taxon>Viridiplantae</taxon>
        <taxon>Streptophyta</taxon>
        <taxon>Embryophyta</taxon>
        <taxon>Tracheophyta</taxon>
        <taxon>Spermatophyta</taxon>
        <taxon>Magnoliopsida</taxon>
        <taxon>Liliopsida</taxon>
        <taxon>Poales</taxon>
        <taxon>Cyperaceae</taxon>
        <taxon>Cyperoideae</taxon>
        <taxon>Rhynchosporeae</taxon>
        <taxon>Rhynchospora</taxon>
    </lineage>
</organism>
<evidence type="ECO:0000313" key="3">
    <source>
        <dbReference type="EMBL" id="KAJ4763026.1"/>
    </source>
</evidence>
<dbReference type="EMBL" id="JAMFTS010000004">
    <property type="protein sequence ID" value="KAJ4763026.1"/>
    <property type="molecule type" value="Genomic_DNA"/>
</dbReference>
<protein>
    <submittedName>
        <fullName evidence="3">ARM repeat superfamily protein</fullName>
    </submittedName>
</protein>
<evidence type="ECO:0000256" key="2">
    <source>
        <dbReference type="SAM" id="Phobius"/>
    </source>
</evidence>
<feature type="compositionally biased region" description="Polar residues" evidence="1">
    <location>
        <begin position="187"/>
        <end position="196"/>
    </location>
</feature>
<dbReference type="AlphaFoldDB" id="A0AAV8D6A7"/>
<keyword evidence="2" id="KW-1133">Transmembrane helix</keyword>
<keyword evidence="2" id="KW-0472">Membrane</keyword>
<reference evidence="3" key="1">
    <citation type="submission" date="2022-08" db="EMBL/GenBank/DDBJ databases">
        <authorList>
            <person name="Marques A."/>
        </authorList>
    </citation>
    <scope>NUCLEOTIDE SEQUENCE</scope>
    <source>
        <strain evidence="3">RhyPub2mFocal</strain>
        <tissue evidence="3">Leaves</tissue>
    </source>
</reference>
<name>A0AAV8D6A7_9POAL</name>
<comment type="caution">
    <text evidence="3">The sequence shown here is derived from an EMBL/GenBank/DDBJ whole genome shotgun (WGS) entry which is preliminary data.</text>
</comment>
<feature type="transmembrane region" description="Helical" evidence="2">
    <location>
        <begin position="354"/>
        <end position="374"/>
    </location>
</feature>
<evidence type="ECO:0000313" key="4">
    <source>
        <dbReference type="Proteomes" id="UP001140206"/>
    </source>
</evidence>
<dbReference type="PANTHER" id="PTHR33115:SF50">
    <property type="entry name" value="ARM REPEAT SUPERFAMILY PROTEIN"/>
    <property type="match status" value="1"/>
</dbReference>
<keyword evidence="4" id="KW-1185">Reference proteome</keyword>
<sequence length="936" mass="103951">MEGITEANTRNNTNNLEIVVEQNPSQEAETRHSVNGRHDHIEDQRSEVSSIDPVIGADPERKVTLLALHLAFLEKAATLLSTICFVWATVVLLGGFAITLEVRDFWFVTAIILVEATRVFGRSHELELQETPVWIPIESVTTRQEAPATSTTAERSVSMHHSDVPPVSFCGILSKFITKRQEVHKTCTTAETSTSSHHPKGHATGTTTETSTSMHHKDVPLNSSGGIPIEPAMTPLEAQATDAVTERSASMHHSDVLQVPSGGIPNQSITTPQEAPATDTTVKRSASMEMHPSDVPLVPFGGRIFVPGNIRILLYWIQVMSATACVVLSVIRLAENSFGATHDKEQHSNEQSNRNSALFIFYSLALAEALTFLIERAYREWKFNYKKLIQTVSEELTLGTYGEESIRRFFYRAYSKSISGSILDSIKMDMVSFAQELLISNSHEEQLIGVHVLKCFVTDNEWSSTTLKRIATSTNVVERLIDMLNWKSLTKTQIRYMAAEIVLNLTGKMQNVLRIGKVPGAVESIRALLDSSHPNNDSSGNNYQENISFKFNKIGLQIIQKLARDHGNAGVICNARGLLSRIIYFTKTKSAFLQNAQEDDIGIIIVQESLNVIRDLVGTAGHTGKKLRSQISDNIFLLANLRKLLIHGMNHANLQIVAIEILMDLAKDETAAEKIGSTGGIIPQLLAMFTDSSFSESVRSKAGDGLASIALGSEENCIRVIREDKIEELKELLRSDPNLQLTSSGVLLSLCTYTTKDEHWSKLRGIISVIPTVIKTIMYKVDKINYNADKHLHEVLIEDKKLLEVSIGLAAQLIKHAEQQEYEDQMNETDFTEDAIASILEDLLRNLRSPKVEVSRIRRFIIELVIAMMEKNKNNIQTFDHLKMQSVLEKVQNSTSEIENFSVFSGSIGLSRYSVPLSSLVDDAIKVIVKARNTAA</sequence>
<accession>A0AAV8D6A7</accession>
<feature type="transmembrane region" description="Helical" evidence="2">
    <location>
        <begin position="313"/>
        <end position="334"/>
    </location>
</feature>
<gene>
    <name evidence="3" type="ORF">LUZ62_073401</name>
</gene>
<dbReference type="InterPro" id="IPR011989">
    <property type="entry name" value="ARM-like"/>
</dbReference>
<evidence type="ECO:0000256" key="1">
    <source>
        <dbReference type="SAM" id="MobiDB-lite"/>
    </source>
</evidence>
<dbReference type="PANTHER" id="PTHR33115">
    <property type="entry name" value="ARM REPEAT SUPERFAMILY PROTEIN"/>
    <property type="match status" value="1"/>
</dbReference>
<dbReference type="InterPro" id="IPR016024">
    <property type="entry name" value="ARM-type_fold"/>
</dbReference>
<proteinExistence type="predicted"/>
<dbReference type="Gene3D" id="1.25.10.10">
    <property type="entry name" value="Leucine-rich Repeat Variant"/>
    <property type="match status" value="1"/>
</dbReference>
<dbReference type="Proteomes" id="UP001140206">
    <property type="component" value="Chromosome 4"/>
</dbReference>
<keyword evidence="2" id="KW-0812">Transmembrane</keyword>
<feature type="region of interest" description="Disordered" evidence="1">
    <location>
        <begin position="187"/>
        <end position="227"/>
    </location>
</feature>
<feature type="transmembrane region" description="Helical" evidence="2">
    <location>
        <begin position="76"/>
        <end position="99"/>
    </location>
</feature>
<feature type="compositionally biased region" description="Low complexity" evidence="1">
    <location>
        <begin position="204"/>
        <end position="213"/>
    </location>
</feature>